<keyword evidence="2" id="KW-0106">Calcium</keyword>
<keyword evidence="2" id="KW-0564">Palmitate</keyword>
<reference evidence="3" key="1">
    <citation type="submission" date="2025-08" db="UniProtKB">
        <authorList>
            <consortium name="Ensembl"/>
        </authorList>
    </citation>
    <scope>IDENTIFICATION</scope>
</reference>
<evidence type="ECO:0000313" key="4">
    <source>
        <dbReference type="Proteomes" id="UP000694390"/>
    </source>
</evidence>
<keyword evidence="4" id="KW-1185">Reference proteome</keyword>
<dbReference type="PANTHER" id="PTHR23248">
    <property type="entry name" value="PHOSPHOLIPID SCRAMBLASE-RELATED"/>
    <property type="match status" value="1"/>
</dbReference>
<comment type="cofactor">
    <cofactor evidence="2">
        <name>Ca(2+)</name>
        <dbReference type="ChEBI" id="CHEBI:29108"/>
    </cofactor>
</comment>
<comment type="similarity">
    <text evidence="1 2">Belongs to the phospholipid scramblase family.</text>
</comment>
<comment type="function">
    <text evidence="2">May mediate accelerated ATP-independent bidirectional transbilayer migration of phospholipids upon binding calcium ions that results in a loss of phospholipid asymmetry in the plasma membrane.</text>
</comment>
<organism evidence="3 4">
    <name type="scientific">Gopherus evgoodei</name>
    <name type="common">Goodes thornscrub tortoise</name>
    <dbReference type="NCBI Taxonomy" id="1825980"/>
    <lineage>
        <taxon>Eukaryota</taxon>
        <taxon>Metazoa</taxon>
        <taxon>Chordata</taxon>
        <taxon>Craniata</taxon>
        <taxon>Vertebrata</taxon>
        <taxon>Euteleostomi</taxon>
        <taxon>Archelosauria</taxon>
        <taxon>Testudinata</taxon>
        <taxon>Testudines</taxon>
        <taxon>Cryptodira</taxon>
        <taxon>Durocryptodira</taxon>
        <taxon>Testudinoidea</taxon>
        <taxon>Testudinidae</taxon>
        <taxon>Gopherus</taxon>
    </lineage>
</organism>
<name>A0A8C4WGJ8_9SAUR</name>
<sequence length="169" mass="18502">MMLEVQCPPGTTIGHVVQTWHPFTPKFSVQNAEKQTVLRVLGPCCVFRCGGDVNFESRGVGQISKQWGGLLKEVFTDTDVFGIQFPVDLDVKMKAVLLGACFLIVSVLLLPPHPTGAGAMTCFPSMVIPLQDWRSADLESTRLCVHFSPLLRITCSSRNQAQPARGARC</sequence>
<accession>A0A8C4WGJ8</accession>
<evidence type="ECO:0000256" key="2">
    <source>
        <dbReference type="RuleBase" id="RU363116"/>
    </source>
</evidence>
<evidence type="ECO:0000313" key="3">
    <source>
        <dbReference type="Ensembl" id="ENSGEVP00005015835.1"/>
    </source>
</evidence>
<protein>
    <recommendedName>
        <fullName evidence="2">Phospholipid scramblase</fullName>
    </recommendedName>
</protein>
<dbReference type="GO" id="GO:0017128">
    <property type="term" value="F:phospholipid scramblase activity"/>
    <property type="evidence" value="ECO:0007669"/>
    <property type="project" value="InterPro"/>
</dbReference>
<keyword evidence="2" id="KW-0449">Lipoprotein</keyword>
<dbReference type="Pfam" id="PF03803">
    <property type="entry name" value="Scramblase"/>
    <property type="match status" value="1"/>
</dbReference>
<dbReference type="GeneTree" id="ENSGT00940000154435"/>
<dbReference type="Proteomes" id="UP000694390">
    <property type="component" value="Unassembled WGS sequence"/>
</dbReference>
<dbReference type="PANTHER" id="PTHR23248:SF57">
    <property type="entry name" value="PHOSPHOLIPID SCRAMBLASE"/>
    <property type="match status" value="1"/>
</dbReference>
<proteinExistence type="inferred from homology"/>
<dbReference type="InterPro" id="IPR005552">
    <property type="entry name" value="Scramblase"/>
</dbReference>
<evidence type="ECO:0000256" key="1">
    <source>
        <dbReference type="ARBA" id="ARBA00005350"/>
    </source>
</evidence>
<reference evidence="3" key="2">
    <citation type="submission" date="2025-09" db="UniProtKB">
        <authorList>
            <consortium name="Ensembl"/>
        </authorList>
    </citation>
    <scope>IDENTIFICATION</scope>
</reference>
<dbReference type="Ensembl" id="ENSGEVT00005016638.1">
    <property type="protein sequence ID" value="ENSGEVP00005015835.1"/>
    <property type="gene ID" value="ENSGEVG00005011215.1"/>
</dbReference>
<dbReference type="AlphaFoldDB" id="A0A8C4WGJ8"/>
<dbReference type="GO" id="GO:0005886">
    <property type="term" value="C:plasma membrane"/>
    <property type="evidence" value="ECO:0007669"/>
    <property type="project" value="TreeGrafter"/>
</dbReference>